<accession>A0ACC3D546</accession>
<dbReference type="Proteomes" id="UP001186974">
    <property type="component" value="Unassembled WGS sequence"/>
</dbReference>
<protein>
    <submittedName>
        <fullName evidence="1">Uncharacterized protein</fullName>
    </submittedName>
</protein>
<evidence type="ECO:0000313" key="2">
    <source>
        <dbReference type="Proteomes" id="UP001186974"/>
    </source>
</evidence>
<gene>
    <name evidence="1" type="ORF">LTS18_005284</name>
</gene>
<reference evidence="1" key="1">
    <citation type="submission" date="2024-09" db="EMBL/GenBank/DDBJ databases">
        <title>Black Yeasts Isolated from many extreme environments.</title>
        <authorList>
            <person name="Coleine C."/>
            <person name="Stajich J.E."/>
            <person name="Selbmann L."/>
        </authorList>
    </citation>
    <scope>NUCLEOTIDE SEQUENCE</scope>
    <source>
        <strain evidence="1">CCFEE 5737</strain>
    </source>
</reference>
<comment type="caution">
    <text evidence="1">The sequence shown here is derived from an EMBL/GenBank/DDBJ whole genome shotgun (WGS) entry which is preliminary data.</text>
</comment>
<sequence length="278" mass="30521">MTQRQEHWSVEEEGRQTVHQQGAAALLTLLVISAGVYIFCDKVLGRPLGHWLRSFLYQLAKMASKIIAALGGPQNSHGMVMKNLLGLGSSDIVKRARTLSSASLGLQASNTDSDAPPGLRNWDNSCFQNSVLQGLASLPSLSAYLDEVAEGHSAFAHTDNSTCGTLHGLMRRLGGKEDNGRSLWTPEKLKSMNTWQQQDAQEYYSKILDELDKEVARASKQRRTVLGLEVVRQQYRKPPASGIEKDDLALDNEKTRGNVSPAQTIAVKNPLEGLLAQR</sequence>
<keyword evidence="2" id="KW-1185">Reference proteome</keyword>
<dbReference type="EMBL" id="JAWDJW010007584">
    <property type="protein sequence ID" value="KAK3061869.1"/>
    <property type="molecule type" value="Genomic_DNA"/>
</dbReference>
<feature type="non-terminal residue" evidence="1">
    <location>
        <position position="278"/>
    </location>
</feature>
<organism evidence="1 2">
    <name type="scientific">Coniosporium uncinatum</name>
    <dbReference type="NCBI Taxonomy" id="93489"/>
    <lineage>
        <taxon>Eukaryota</taxon>
        <taxon>Fungi</taxon>
        <taxon>Dikarya</taxon>
        <taxon>Ascomycota</taxon>
        <taxon>Pezizomycotina</taxon>
        <taxon>Dothideomycetes</taxon>
        <taxon>Dothideomycetes incertae sedis</taxon>
        <taxon>Coniosporium</taxon>
    </lineage>
</organism>
<evidence type="ECO:0000313" key="1">
    <source>
        <dbReference type="EMBL" id="KAK3061869.1"/>
    </source>
</evidence>
<proteinExistence type="predicted"/>
<name>A0ACC3D546_9PEZI</name>